<evidence type="ECO:0000313" key="4">
    <source>
        <dbReference type="EMBL" id="OXM58643.1"/>
    </source>
</evidence>
<accession>A0A229SIF3</accession>
<dbReference type="PRINTS" id="PR00385">
    <property type="entry name" value="P450"/>
</dbReference>
<proteinExistence type="inferred from homology"/>
<dbReference type="Proteomes" id="UP000215223">
    <property type="component" value="Unassembled WGS sequence"/>
</dbReference>
<name>A0A229SIF3_9PSEU</name>
<dbReference type="InterPro" id="IPR036396">
    <property type="entry name" value="Cyt_P450_sf"/>
</dbReference>
<dbReference type="Gene3D" id="1.10.630.10">
    <property type="entry name" value="Cytochrome P450"/>
    <property type="match status" value="1"/>
</dbReference>
<comment type="similarity">
    <text evidence="1 2">Belongs to the cytochrome P450 family.</text>
</comment>
<dbReference type="EMBL" id="NMQT01000008">
    <property type="protein sequence ID" value="OXM58643.1"/>
    <property type="molecule type" value="Genomic_DNA"/>
</dbReference>
<dbReference type="PANTHER" id="PTHR46696">
    <property type="entry name" value="P450, PUTATIVE (EUROFUNG)-RELATED"/>
    <property type="match status" value="1"/>
</dbReference>
<dbReference type="PANTHER" id="PTHR46696:SF4">
    <property type="entry name" value="BIOTIN BIOSYNTHESIS CYTOCHROME P450"/>
    <property type="match status" value="1"/>
</dbReference>
<keyword evidence="2" id="KW-0408">Iron</keyword>
<organism evidence="4 5">
    <name type="scientific">Amycolatopsis thailandensis</name>
    <dbReference type="NCBI Taxonomy" id="589330"/>
    <lineage>
        <taxon>Bacteria</taxon>
        <taxon>Bacillati</taxon>
        <taxon>Actinomycetota</taxon>
        <taxon>Actinomycetes</taxon>
        <taxon>Pseudonocardiales</taxon>
        <taxon>Pseudonocardiaceae</taxon>
        <taxon>Amycolatopsis</taxon>
    </lineage>
</organism>
<keyword evidence="2" id="KW-0349">Heme</keyword>
<evidence type="ECO:0000256" key="3">
    <source>
        <dbReference type="SAM" id="MobiDB-lite"/>
    </source>
</evidence>
<keyword evidence="5" id="KW-1185">Reference proteome</keyword>
<protein>
    <submittedName>
        <fullName evidence="4">Cytochrome P450</fullName>
    </submittedName>
</protein>
<keyword evidence="2" id="KW-0503">Monooxygenase</keyword>
<dbReference type="SUPFAM" id="SSF48264">
    <property type="entry name" value="Cytochrome P450"/>
    <property type="match status" value="1"/>
</dbReference>
<dbReference type="PRINTS" id="PR00359">
    <property type="entry name" value="BP450"/>
</dbReference>
<feature type="region of interest" description="Disordered" evidence="3">
    <location>
        <begin position="365"/>
        <end position="394"/>
    </location>
</feature>
<dbReference type="InterPro" id="IPR017972">
    <property type="entry name" value="Cyt_P450_CS"/>
</dbReference>
<gene>
    <name evidence="4" type="ORF">CFP71_01920</name>
</gene>
<dbReference type="Pfam" id="PF00067">
    <property type="entry name" value="p450"/>
    <property type="match status" value="1"/>
</dbReference>
<dbReference type="GO" id="GO:0008395">
    <property type="term" value="F:steroid hydroxylase activity"/>
    <property type="evidence" value="ECO:0007669"/>
    <property type="project" value="TreeGrafter"/>
</dbReference>
<feature type="compositionally biased region" description="Low complexity" evidence="3">
    <location>
        <begin position="365"/>
        <end position="385"/>
    </location>
</feature>
<keyword evidence="2" id="KW-0560">Oxidoreductase</keyword>
<dbReference type="PROSITE" id="PS00086">
    <property type="entry name" value="CYTOCHROME_P450"/>
    <property type="match status" value="1"/>
</dbReference>
<reference evidence="4 5" key="1">
    <citation type="submission" date="2017-07" db="EMBL/GenBank/DDBJ databases">
        <title>Amycolatopsis thailandensis Genome sequencing and assembly.</title>
        <authorList>
            <person name="Kaur N."/>
            <person name="Mayilraj S."/>
        </authorList>
    </citation>
    <scope>NUCLEOTIDE SEQUENCE [LARGE SCALE GENOMIC DNA]</scope>
    <source>
        <strain evidence="4 5">JCM 16380</strain>
    </source>
</reference>
<sequence length="394" mass="43261">MSVEEIFAFHKQDVGPVRFAESFGGWVVTRYSEVDRVLTDHAVFSSDELRHSTGGIPHGSNPLLRGLLAMDPPRHHALRRIVSQVFTPRAVSSLEPSITSKVHSLLDSAGESFDLIAEVAYPLSVHTIAGLLGVQPSRWPDFVRWTEAITSFFGTFTADEARRTAYHRACEEMGDYFREEFERPSGIIATLMASGLAEDELLDFCALLLINGHETAKTLLVNAVLCLAARPKPADLRLAVEEVSRYLPPTGGTDRFVTRPTTLGGQELRPGQRVVAMITAANRDPEVFADPHTFDPDRTPNPHLSFGHGVHFCLGAHLARMEVRIALAALFDRSWRITDLDTRRTPVGIDVLKVTLVARSREAVPAAWPAAPAGPRRRVSPGSGPCDAPRSSPR</sequence>
<dbReference type="GO" id="GO:0036199">
    <property type="term" value="F:cholest-4-en-3-one 26-monooxygenase activity"/>
    <property type="evidence" value="ECO:0007669"/>
    <property type="project" value="TreeGrafter"/>
</dbReference>
<dbReference type="GO" id="GO:0006707">
    <property type="term" value="P:cholesterol catabolic process"/>
    <property type="evidence" value="ECO:0007669"/>
    <property type="project" value="TreeGrafter"/>
</dbReference>
<dbReference type="GO" id="GO:0020037">
    <property type="term" value="F:heme binding"/>
    <property type="evidence" value="ECO:0007669"/>
    <property type="project" value="InterPro"/>
</dbReference>
<dbReference type="OrthoDB" id="4133219at2"/>
<evidence type="ECO:0000313" key="5">
    <source>
        <dbReference type="Proteomes" id="UP000215223"/>
    </source>
</evidence>
<keyword evidence="2" id="KW-0479">Metal-binding</keyword>
<dbReference type="InterPro" id="IPR001128">
    <property type="entry name" value="Cyt_P450"/>
</dbReference>
<comment type="caution">
    <text evidence="4">The sequence shown here is derived from an EMBL/GenBank/DDBJ whole genome shotgun (WGS) entry which is preliminary data.</text>
</comment>
<evidence type="ECO:0000256" key="2">
    <source>
        <dbReference type="RuleBase" id="RU000461"/>
    </source>
</evidence>
<dbReference type="GO" id="GO:0005506">
    <property type="term" value="F:iron ion binding"/>
    <property type="evidence" value="ECO:0007669"/>
    <property type="project" value="InterPro"/>
</dbReference>
<evidence type="ECO:0000256" key="1">
    <source>
        <dbReference type="ARBA" id="ARBA00010617"/>
    </source>
</evidence>
<dbReference type="AlphaFoldDB" id="A0A229SIF3"/>
<dbReference type="InterPro" id="IPR002397">
    <property type="entry name" value="Cyt_P450_B"/>
</dbReference>